<reference evidence="1 2" key="1">
    <citation type="submission" date="2024-02" db="EMBL/GenBank/DDBJ databases">
        <title>A draft genome for the cacao thread blight pathogen Marasmius crinis-equi.</title>
        <authorList>
            <person name="Cohen S.P."/>
            <person name="Baruah I.K."/>
            <person name="Amoako-Attah I."/>
            <person name="Bukari Y."/>
            <person name="Meinhardt L.W."/>
            <person name="Bailey B.A."/>
        </authorList>
    </citation>
    <scope>NUCLEOTIDE SEQUENCE [LARGE SCALE GENOMIC DNA]</scope>
    <source>
        <strain evidence="1 2">GH-76</strain>
    </source>
</reference>
<evidence type="ECO:0008006" key="3">
    <source>
        <dbReference type="Google" id="ProtNLM"/>
    </source>
</evidence>
<protein>
    <recommendedName>
        <fullName evidence="3">F-box domain-containing protein</fullName>
    </recommendedName>
</protein>
<accession>A0ABR3EU38</accession>
<proteinExistence type="predicted"/>
<sequence>MSDVEETRLCWARVLVGSDYMKNQNYHSEIQLENNAGRNAKDAIPTPSYWRLVCLMHELFRSYAYPDGRYSHGVKVAYNLQRLGSDTYALRKDTVFRLHNHLDNPLSLHTGAYKLFQTVKDYWTTEDWPRVVYGFLFPALDVRCETFPFFLNKGSFPTGITAVARLASRIDVDFFDELEFPLESWRHKKPVRQTYALDHNLFDKLPPELLQQIALHINNIETLMIFADISPRNRLASRHASLSSSFLDSD</sequence>
<gene>
    <name evidence="1" type="ORF">V5O48_015624</name>
</gene>
<name>A0ABR3EU38_9AGAR</name>
<dbReference type="EMBL" id="JBAHYK010001913">
    <property type="protein sequence ID" value="KAL0566388.1"/>
    <property type="molecule type" value="Genomic_DNA"/>
</dbReference>
<comment type="caution">
    <text evidence="1">The sequence shown here is derived from an EMBL/GenBank/DDBJ whole genome shotgun (WGS) entry which is preliminary data.</text>
</comment>
<keyword evidence="2" id="KW-1185">Reference proteome</keyword>
<dbReference type="Proteomes" id="UP001465976">
    <property type="component" value="Unassembled WGS sequence"/>
</dbReference>
<organism evidence="1 2">
    <name type="scientific">Marasmius crinis-equi</name>
    <dbReference type="NCBI Taxonomy" id="585013"/>
    <lineage>
        <taxon>Eukaryota</taxon>
        <taxon>Fungi</taxon>
        <taxon>Dikarya</taxon>
        <taxon>Basidiomycota</taxon>
        <taxon>Agaricomycotina</taxon>
        <taxon>Agaricomycetes</taxon>
        <taxon>Agaricomycetidae</taxon>
        <taxon>Agaricales</taxon>
        <taxon>Marasmiineae</taxon>
        <taxon>Marasmiaceae</taxon>
        <taxon>Marasmius</taxon>
    </lineage>
</organism>
<evidence type="ECO:0000313" key="1">
    <source>
        <dbReference type="EMBL" id="KAL0566388.1"/>
    </source>
</evidence>
<evidence type="ECO:0000313" key="2">
    <source>
        <dbReference type="Proteomes" id="UP001465976"/>
    </source>
</evidence>